<dbReference type="EMBL" id="LBTW01000036">
    <property type="protein sequence ID" value="KKQ48332.1"/>
    <property type="molecule type" value="Genomic_DNA"/>
</dbReference>
<comment type="caution">
    <text evidence="2">The sequence shown here is derived from an EMBL/GenBank/DDBJ whole genome shotgun (WGS) entry which is preliminary data.</text>
</comment>
<dbReference type="Proteomes" id="UP000034366">
    <property type="component" value="Unassembled WGS sequence"/>
</dbReference>
<protein>
    <submittedName>
        <fullName evidence="2">Ribonuclease H</fullName>
    </submittedName>
</protein>
<sequence>MPHYSVLEVFTDGGSRGNPGPGASSFIAYKDNSKLYEHSYFLKNTTNNIAEYFALLMAVYWLTKNVDLKNISKCTFHLDSELVVKQMTGEYKIKNQKLKEIAIEIKKLLPLFGDNYNFVHINREKNVEADLLVNKEIDENI</sequence>
<dbReference type="Pfam" id="PF13456">
    <property type="entry name" value="RVT_3"/>
    <property type="match status" value="1"/>
</dbReference>
<evidence type="ECO:0000313" key="3">
    <source>
        <dbReference type="Proteomes" id="UP000034366"/>
    </source>
</evidence>
<accession>A0A0G0I179</accession>
<dbReference type="PATRIC" id="fig|1618592.3.peg.594"/>
<feature type="domain" description="RNase H type-1" evidence="1">
    <location>
        <begin position="3"/>
        <end position="138"/>
    </location>
</feature>
<gene>
    <name evidence="2" type="ORF">US67_C0036G0005</name>
</gene>
<dbReference type="AlphaFoldDB" id="A0A0G0I179"/>
<dbReference type="PANTHER" id="PTHR48475">
    <property type="entry name" value="RIBONUCLEASE H"/>
    <property type="match status" value="1"/>
</dbReference>
<dbReference type="GO" id="GO:0004523">
    <property type="term" value="F:RNA-DNA hybrid ribonuclease activity"/>
    <property type="evidence" value="ECO:0007669"/>
    <property type="project" value="InterPro"/>
</dbReference>
<dbReference type="Gene3D" id="3.30.420.10">
    <property type="entry name" value="Ribonuclease H-like superfamily/Ribonuclease H"/>
    <property type="match status" value="1"/>
</dbReference>
<proteinExistence type="predicted"/>
<name>A0A0G0I179_9BACT</name>
<dbReference type="InterPro" id="IPR012337">
    <property type="entry name" value="RNaseH-like_sf"/>
</dbReference>
<dbReference type="InterPro" id="IPR036397">
    <property type="entry name" value="RNaseH_sf"/>
</dbReference>
<reference evidence="2 3" key="1">
    <citation type="journal article" date="2015" name="Nature">
        <title>rRNA introns, odd ribosomes, and small enigmatic genomes across a large radiation of phyla.</title>
        <authorList>
            <person name="Brown C.T."/>
            <person name="Hug L.A."/>
            <person name="Thomas B.C."/>
            <person name="Sharon I."/>
            <person name="Castelle C.J."/>
            <person name="Singh A."/>
            <person name="Wilkins M.J."/>
            <person name="Williams K.H."/>
            <person name="Banfield J.F."/>
        </authorList>
    </citation>
    <scope>NUCLEOTIDE SEQUENCE [LARGE SCALE GENOMIC DNA]</scope>
</reference>
<evidence type="ECO:0000259" key="1">
    <source>
        <dbReference type="PROSITE" id="PS50879"/>
    </source>
</evidence>
<dbReference type="PROSITE" id="PS50879">
    <property type="entry name" value="RNASE_H_1"/>
    <property type="match status" value="1"/>
</dbReference>
<dbReference type="CDD" id="cd09279">
    <property type="entry name" value="RNase_HI_like"/>
    <property type="match status" value="1"/>
</dbReference>
<dbReference type="InterPro" id="IPR002156">
    <property type="entry name" value="RNaseH_domain"/>
</dbReference>
<organism evidence="2 3">
    <name type="scientific">Candidatus Woesebacteria bacterium GW2011_GWD1_38_10</name>
    <dbReference type="NCBI Taxonomy" id="1618592"/>
    <lineage>
        <taxon>Bacteria</taxon>
        <taxon>Candidatus Woeseibacteriota</taxon>
    </lineage>
</organism>
<dbReference type="PANTHER" id="PTHR48475:SF1">
    <property type="entry name" value="RNASE H TYPE-1 DOMAIN-CONTAINING PROTEIN"/>
    <property type="match status" value="1"/>
</dbReference>
<dbReference type="SUPFAM" id="SSF53098">
    <property type="entry name" value="Ribonuclease H-like"/>
    <property type="match status" value="1"/>
</dbReference>
<evidence type="ECO:0000313" key="2">
    <source>
        <dbReference type="EMBL" id="KKQ48332.1"/>
    </source>
</evidence>
<dbReference type="GO" id="GO:0003676">
    <property type="term" value="F:nucleic acid binding"/>
    <property type="evidence" value="ECO:0007669"/>
    <property type="project" value="InterPro"/>
</dbReference>